<keyword evidence="2" id="KW-0808">Transferase</keyword>
<evidence type="ECO:0000256" key="1">
    <source>
        <dbReference type="ARBA" id="ARBA00004829"/>
    </source>
</evidence>
<dbReference type="InterPro" id="IPR033904">
    <property type="entry name" value="Trans_IPPS_HH"/>
</dbReference>
<dbReference type="SFLD" id="SFLDG01018">
    <property type="entry name" value="Squalene/Phytoene_Synthase_Lik"/>
    <property type="match status" value="1"/>
</dbReference>
<dbReference type="InterPro" id="IPR002060">
    <property type="entry name" value="Squ/phyt_synthse"/>
</dbReference>
<dbReference type="InterPro" id="IPR019845">
    <property type="entry name" value="Squalene/phytoene_synthase_CS"/>
</dbReference>
<reference evidence="3 4" key="1">
    <citation type="submission" date="2024-02" db="EMBL/GenBank/DDBJ databases">
        <title>Herpetosiphon gulosus NBRC 112829.</title>
        <authorList>
            <person name="Ichikawa N."/>
            <person name="Katano-Makiyama Y."/>
            <person name="Hidaka K."/>
        </authorList>
    </citation>
    <scope>NUCLEOTIDE SEQUENCE [LARGE SCALE GENOMIC DNA]</scope>
    <source>
        <strain evidence="3 4">NBRC 112829</strain>
    </source>
</reference>
<dbReference type="PROSITE" id="PS01044">
    <property type="entry name" value="SQUALEN_PHYTOEN_SYN_1"/>
    <property type="match status" value="1"/>
</dbReference>
<organism evidence="3 4">
    <name type="scientific">Herpetosiphon gulosus</name>
    <dbReference type="NCBI Taxonomy" id="1973496"/>
    <lineage>
        <taxon>Bacteria</taxon>
        <taxon>Bacillati</taxon>
        <taxon>Chloroflexota</taxon>
        <taxon>Chloroflexia</taxon>
        <taxon>Herpetosiphonales</taxon>
        <taxon>Herpetosiphonaceae</taxon>
        <taxon>Herpetosiphon</taxon>
    </lineage>
</organism>
<dbReference type="PANTHER" id="PTHR31480">
    <property type="entry name" value="BIFUNCTIONAL LYCOPENE CYCLASE/PHYTOENE SYNTHASE"/>
    <property type="match status" value="1"/>
</dbReference>
<dbReference type="SFLD" id="SFLDS00005">
    <property type="entry name" value="Isoprenoid_Synthase_Type_I"/>
    <property type="match status" value="1"/>
</dbReference>
<evidence type="ECO:0000313" key="3">
    <source>
        <dbReference type="EMBL" id="GAA5528472.1"/>
    </source>
</evidence>
<dbReference type="Pfam" id="PF00494">
    <property type="entry name" value="SQS_PSY"/>
    <property type="match status" value="1"/>
</dbReference>
<dbReference type="RefSeq" id="WP_345722085.1">
    <property type="nucleotide sequence ID" value="NZ_BAABRU010000007.1"/>
</dbReference>
<evidence type="ECO:0000256" key="2">
    <source>
        <dbReference type="ARBA" id="ARBA00022679"/>
    </source>
</evidence>
<sequence length="324" mass="37274">MSWPSLDPQMCAGLTLPAQFIPTVAECVSHQPSNQWLNHAYAHCTELTNVHSKSFYFSTQLLPARKRDAIRVLYAFCRTSDDLVDMHPETAPERLQQWLKTLRSTPRHDDPVPLAWHHVRNHFRISSKLESELLAGVEMDLSINRYATFADLWLYCYRVASVVGLLSMQVIGYAAGAVPYAIKLGVALQLTNILRDIGEDARRNRIYLPQEDLERFGVREQDILNGVRSPQMQQLLQFEMQRAHQLYDESWQGIGLLHPDSRFAVATAATVYRGILDQIVRNDYDVFNRRASLSLGAKLAYLPNILWRLRKLNREFPLDQWGQV</sequence>
<comment type="caution">
    <text evidence="3">The sequence shown here is derived from an EMBL/GenBank/DDBJ whole genome shotgun (WGS) entry which is preliminary data.</text>
</comment>
<evidence type="ECO:0000313" key="4">
    <source>
        <dbReference type="Proteomes" id="UP001428290"/>
    </source>
</evidence>
<keyword evidence="4" id="KW-1185">Reference proteome</keyword>
<proteinExistence type="predicted"/>
<dbReference type="InterPro" id="IPR008949">
    <property type="entry name" value="Isoprenoid_synthase_dom_sf"/>
</dbReference>
<protein>
    <submittedName>
        <fullName evidence="3">15-cis-phytoene synthase</fullName>
    </submittedName>
</protein>
<dbReference type="Gene3D" id="1.10.600.10">
    <property type="entry name" value="Farnesyl Diphosphate Synthase"/>
    <property type="match status" value="1"/>
</dbReference>
<accession>A0ABP9WZ48</accession>
<dbReference type="Proteomes" id="UP001428290">
    <property type="component" value="Unassembled WGS sequence"/>
</dbReference>
<dbReference type="CDD" id="cd00683">
    <property type="entry name" value="Trans_IPPS_HH"/>
    <property type="match status" value="1"/>
</dbReference>
<dbReference type="SFLD" id="SFLDG01212">
    <property type="entry name" value="Phytoene_synthase_like"/>
    <property type="match status" value="1"/>
</dbReference>
<dbReference type="SUPFAM" id="SSF48576">
    <property type="entry name" value="Terpenoid synthases"/>
    <property type="match status" value="1"/>
</dbReference>
<dbReference type="InterPro" id="IPR044843">
    <property type="entry name" value="Trans_IPPS_bact-type"/>
</dbReference>
<comment type="pathway">
    <text evidence="1">Carotenoid biosynthesis.</text>
</comment>
<name>A0ABP9WZ48_9CHLR</name>
<gene>
    <name evidence="3" type="primary">crtB</name>
    <name evidence="3" type="ORF">Hgul01_02273</name>
</gene>
<dbReference type="PROSITE" id="PS01045">
    <property type="entry name" value="SQUALEN_PHYTOEN_SYN_2"/>
    <property type="match status" value="1"/>
</dbReference>
<dbReference type="EMBL" id="BAABRU010000007">
    <property type="protein sequence ID" value="GAA5528472.1"/>
    <property type="molecule type" value="Genomic_DNA"/>
</dbReference>